<keyword evidence="3" id="KW-1185">Reference proteome</keyword>
<dbReference type="AlphaFoldDB" id="A0AAQ3KI88"/>
<organism evidence="2 3">
    <name type="scientific">Canna indica</name>
    <name type="common">Indian-shot</name>
    <dbReference type="NCBI Taxonomy" id="4628"/>
    <lineage>
        <taxon>Eukaryota</taxon>
        <taxon>Viridiplantae</taxon>
        <taxon>Streptophyta</taxon>
        <taxon>Embryophyta</taxon>
        <taxon>Tracheophyta</taxon>
        <taxon>Spermatophyta</taxon>
        <taxon>Magnoliopsida</taxon>
        <taxon>Liliopsida</taxon>
        <taxon>Zingiberales</taxon>
        <taxon>Cannaceae</taxon>
        <taxon>Canna</taxon>
    </lineage>
</organism>
<name>A0AAQ3KI88_9LILI</name>
<protein>
    <submittedName>
        <fullName evidence="2">Uncharacterized protein</fullName>
    </submittedName>
</protein>
<dbReference type="Proteomes" id="UP001327560">
    <property type="component" value="Chromosome 5"/>
</dbReference>
<feature type="compositionally biased region" description="Basic and acidic residues" evidence="1">
    <location>
        <begin position="66"/>
        <end position="76"/>
    </location>
</feature>
<proteinExistence type="predicted"/>
<gene>
    <name evidence="2" type="ORF">Cni_G17913</name>
</gene>
<sequence>MSKTASTVSFPSSKATSILAQATGWWQHSSSPSFWSACLSQRHWFFRFQQAGIKVRAGGDGEVDNEDHGRRGHLVDEAGEDADINAEVDDVRFADFNFSSRLRKGLRLNKSSHRSPKRHVGDKMRPEARLYRVGTGRTVT</sequence>
<reference evidence="2 3" key="1">
    <citation type="submission" date="2023-10" db="EMBL/GenBank/DDBJ databases">
        <title>Chromosome-scale genome assembly provides insights into flower coloration mechanisms of Canna indica.</title>
        <authorList>
            <person name="Li C."/>
        </authorList>
    </citation>
    <scope>NUCLEOTIDE SEQUENCE [LARGE SCALE GENOMIC DNA]</scope>
    <source>
        <tissue evidence="2">Flower</tissue>
    </source>
</reference>
<evidence type="ECO:0000256" key="1">
    <source>
        <dbReference type="SAM" id="MobiDB-lite"/>
    </source>
</evidence>
<evidence type="ECO:0000313" key="2">
    <source>
        <dbReference type="EMBL" id="WOL09160.1"/>
    </source>
</evidence>
<accession>A0AAQ3KI88</accession>
<evidence type="ECO:0000313" key="3">
    <source>
        <dbReference type="Proteomes" id="UP001327560"/>
    </source>
</evidence>
<feature type="region of interest" description="Disordered" evidence="1">
    <location>
        <begin position="58"/>
        <end position="78"/>
    </location>
</feature>
<dbReference type="EMBL" id="CP136894">
    <property type="protein sequence ID" value="WOL09160.1"/>
    <property type="molecule type" value="Genomic_DNA"/>
</dbReference>